<protein>
    <submittedName>
        <fullName evidence="1">Uncharacterized protein</fullName>
    </submittedName>
</protein>
<reference evidence="1" key="2">
    <citation type="submission" date="2023-10" db="EMBL/GenBank/DDBJ databases">
        <authorList>
            <person name="Choi B."/>
        </authorList>
    </citation>
    <scope>NUCLEOTIDE SEQUENCE</scope>
    <source>
        <strain evidence="1">UMB0763</strain>
    </source>
</reference>
<evidence type="ECO:0000313" key="1">
    <source>
        <dbReference type="EMBL" id="WOT03407.1"/>
    </source>
</evidence>
<dbReference type="InterPro" id="IPR057999">
    <property type="entry name" value="Gp49"/>
</dbReference>
<reference evidence="1" key="1">
    <citation type="submission" date="2017-12" db="EMBL/GenBank/DDBJ databases">
        <authorList>
            <person name="Thomas-White K."/>
            <person name="Wolfe A.J."/>
        </authorList>
    </citation>
    <scope>NUCLEOTIDE SEQUENCE</scope>
    <source>
        <strain evidence="1">UMB0763</strain>
    </source>
</reference>
<dbReference type="RefSeq" id="WP_101678958.1">
    <property type="nucleotide sequence ID" value="NZ_CP136958.1"/>
</dbReference>
<dbReference type="Pfam" id="PF25690">
    <property type="entry name" value="Phage_gp49"/>
    <property type="match status" value="1"/>
</dbReference>
<proteinExistence type="predicted"/>
<dbReference type="KEGG" id="cpyr:CYJ47_06545"/>
<evidence type="ECO:0000313" key="2">
    <source>
        <dbReference type="Proteomes" id="UP000234560"/>
    </source>
</evidence>
<name>A0AAF0YTY7_9CORY</name>
<gene>
    <name evidence="1" type="ORF">CYJ47_06545</name>
</gene>
<sequence>MTNDAFETKEVAAVVDNYDKVTVTLKGGKGFEAPWIVIHANSTQEALDILNEESMKELNDRVHDVATYFNRVEKVASNGKPASASQPPAGAPACPPGWTFKSGVSKSGKPYKGYFPPQGDSSKPIWF</sequence>
<dbReference type="AlphaFoldDB" id="A0AAF0YTY7"/>
<dbReference type="EMBL" id="CP136958">
    <property type="protein sequence ID" value="WOT03407.1"/>
    <property type="molecule type" value="Genomic_DNA"/>
</dbReference>
<accession>A0AAF0YTY7</accession>
<organism evidence="1 2">
    <name type="scientific">Corynebacterium pyruviciproducens</name>
    <dbReference type="NCBI Taxonomy" id="598660"/>
    <lineage>
        <taxon>Bacteria</taxon>
        <taxon>Bacillati</taxon>
        <taxon>Actinomycetota</taxon>
        <taxon>Actinomycetes</taxon>
        <taxon>Mycobacteriales</taxon>
        <taxon>Corynebacteriaceae</taxon>
        <taxon>Corynebacterium</taxon>
    </lineage>
</organism>
<dbReference type="Proteomes" id="UP000234560">
    <property type="component" value="Chromosome"/>
</dbReference>